<reference evidence="1 2" key="1">
    <citation type="journal article" date="2024" name="ISME J.">
        <title>Tailless and filamentous prophages are predominant in marine Vibrio.</title>
        <authorList>
            <person name="Steensen K."/>
            <person name="Seneca J."/>
            <person name="Bartlau N."/>
            <person name="Yu X.A."/>
            <person name="Hussain F.A."/>
            <person name="Polz M.F."/>
        </authorList>
    </citation>
    <scope>NUCLEOTIDE SEQUENCE [LARGE SCALE GENOMIC DNA]</scope>
    <source>
        <strain evidence="1 2">10N.222.51.A1</strain>
    </source>
</reference>
<comment type="caution">
    <text evidence="1">The sequence shown here is derived from an EMBL/GenBank/DDBJ whole genome shotgun (WGS) entry which is preliminary data.</text>
</comment>
<sequence>MFSIPLNSFVHRVHDKAQVLDYVSRESCSLKRVRRSRHWLLTGSEEQLRKLQSTLSDEHDLWIKGAIDKALPIPIVCLEDLLVDTPNLTLKQLVSLSGCSMAEARLAMDEFEGLS</sequence>
<organism evidence="1 2">
    <name type="scientific">Vibrio gallaecicus</name>
    <dbReference type="NCBI Taxonomy" id="552386"/>
    <lineage>
        <taxon>Bacteria</taxon>
        <taxon>Pseudomonadati</taxon>
        <taxon>Pseudomonadota</taxon>
        <taxon>Gammaproteobacteria</taxon>
        <taxon>Vibrionales</taxon>
        <taxon>Vibrionaceae</taxon>
        <taxon>Vibrio</taxon>
    </lineage>
</organism>
<dbReference type="EMBL" id="JBFRUW010000054">
    <property type="protein sequence ID" value="MFA0569475.1"/>
    <property type="molecule type" value="Genomic_DNA"/>
</dbReference>
<dbReference type="RefSeq" id="WP_372266635.1">
    <property type="nucleotide sequence ID" value="NZ_JBFRUW010000054.1"/>
</dbReference>
<evidence type="ECO:0000313" key="2">
    <source>
        <dbReference type="Proteomes" id="UP001570417"/>
    </source>
</evidence>
<keyword evidence="2" id="KW-1185">Reference proteome</keyword>
<dbReference type="Proteomes" id="UP001570417">
    <property type="component" value="Unassembled WGS sequence"/>
</dbReference>
<dbReference type="InterPro" id="IPR022253">
    <property type="entry name" value="Ribosome_recyc_fac_bac"/>
</dbReference>
<dbReference type="Pfam" id="PF12614">
    <property type="entry name" value="RRF_GI"/>
    <property type="match status" value="1"/>
</dbReference>
<accession>A0ABV4NDS6</accession>
<proteinExistence type="predicted"/>
<name>A0ABV4NDS6_9VIBR</name>
<protein>
    <submittedName>
        <fullName evidence="1">Ribosome recycling factor family protein</fullName>
    </submittedName>
</protein>
<evidence type="ECO:0000313" key="1">
    <source>
        <dbReference type="EMBL" id="MFA0569475.1"/>
    </source>
</evidence>
<gene>
    <name evidence="1" type="ORF">AB4566_14475</name>
</gene>